<comment type="subcellular location">
    <subcellularLocation>
        <location evidence="1">Cell membrane</location>
        <topology evidence="1">Multi-pass membrane protein</topology>
    </subcellularLocation>
</comment>
<name>K1S2D3_9ZZZZ</name>
<dbReference type="AlphaFoldDB" id="K1S2D3"/>
<evidence type="ECO:0000256" key="5">
    <source>
        <dbReference type="ARBA" id="ARBA00022989"/>
    </source>
</evidence>
<sequence>SIGTTLFGIGKETIGDIVVWLCFLAACTLPMIILFSPAADYLLKGMYSSFLSYGGGDAYLTVADGVFVDTGMVKEGVFYQQLVAIANVLPGSILCKILTGVGYLIGYGIHQNIRQSFRDTA</sequence>
<comment type="similarity">
    <text evidence="2">Belongs to the chromate ion transporter (CHR) (TC 2.A.51) family.</text>
</comment>
<proteinExistence type="inferred from homology"/>
<gene>
    <name evidence="8" type="ORF">OBE_14604</name>
</gene>
<evidence type="ECO:0000256" key="2">
    <source>
        <dbReference type="ARBA" id="ARBA00005262"/>
    </source>
</evidence>
<evidence type="ECO:0000256" key="3">
    <source>
        <dbReference type="ARBA" id="ARBA00022475"/>
    </source>
</evidence>
<evidence type="ECO:0000256" key="1">
    <source>
        <dbReference type="ARBA" id="ARBA00004651"/>
    </source>
</evidence>
<organism evidence="8">
    <name type="scientific">human gut metagenome</name>
    <dbReference type="NCBI Taxonomy" id="408170"/>
    <lineage>
        <taxon>unclassified sequences</taxon>
        <taxon>metagenomes</taxon>
        <taxon>organismal metagenomes</taxon>
    </lineage>
</organism>
<accession>K1S2D3</accession>
<protein>
    <submittedName>
        <fullName evidence="8">Chromate transport protein</fullName>
    </submittedName>
</protein>
<evidence type="ECO:0000256" key="7">
    <source>
        <dbReference type="SAM" id="Phobius"/>
    </source>
</evidence>
<feature type="non-terminal residue" evidence="8">
    <location>
        <position position="1"/>
    </location>
</feature>
<evidence type="ECO:0000256" key="4">
    <source>
        <dbReference type="ARBA" id="ARBA00022692"/>
    </source>
</evidence>
<dbReference type="GO" id="GO:0005886">
    <property type="term" value="C:plasma membrane"/>
    <property type="evidence" value="ECO:0007669"/>
    <property type="project" value="UniProtKB-SubCell"/>
</dbReference>
<dbReference type="GO" id="GO:0015109">
    <property type="term" value="F:chromate transmembrane transporter activity"/>
    <property type="evidence" value="ECO:0007669"/>
    <property type="project" value="InterPro"/>
</dbReference>
<reference evidence="8" key="1">
    <citation type="journal article" date="2013" name="Environ. Microbiol.">
        <title>Microbiota from the distal guts of lean and obese adolescents exhibit partial functional redundancy besides clear differences in community structure.</title>
        <authorList>
            <person name="Ferrer M."/>
            <person name="Ruiz A."/>
            <person name="Lanza F."/>
            <person name="Haange S.B."/>
            <person name="Oberbach A."/>
            <person name="Till H."/>
            <person name="Bargiela R."/>
            <person name="Campoy C."/>
            <person name="Segura M.T."/>
            <person name="Richter M."/>
            <person name="von Bergen M."/>
            <person name="Seifert J."/>
            <person name="Suarez A."/>
        </authorList>
    </citation>
    <scope>NUCLEOTIDE SEQUENCE</scope>
</reference>
<keyword evidence="5 7" id="KW-1133">Transmembrane helix</keyword>
<feature type="transmembrane region" description="Helical" evidence="7">
    <location>
        <begin position="17"/>
        <end position="43"/>
    </location>
</feature>
<keyword evidence="6 7" id="KW-0472">Membrane</keyword>
<evidence type="ECO:0000313" key="8">
    <source>
        <dbReference type="EMBL" id="EKC49504.1"/>
    </source>
</evidence>
<keyword evidence="3" id="KW-1003">Cell membrane</keyword>
<dbReference type="Pfam" id="PF02417">
    <property type="entry name" value="Chromate_transp"/>
    <property type="match status" value="1"/>
</dbReference>
<comment type="caution">
    <text evidence="8">The sequence shown here is derived from an EMBL/GenBank/DDBJ whole genome shotgun (WGS) entry which is preliminary data.</text>
</comment>
<dbReference type="InterPro" id="IPR003370">
    <property type="entry name" value="Chromate_transpt"/>
</dbReference>
<evidence type="ECO:0000256" key="6">
    <source>
        <dbReference type="ARBA" id="ARBA00023136"/>
    </source>
</evidence>
<keyword evidence="4 7" id="KW-0812">Transmembrane</keyword>
<dbReference type="EMBL" id="AJWZ01010077">
    <property type="protein sequence ID" value="EKC49504.1"/>
    <property type="molecule type" value="Genomic_DNA"/>
</dbReference>